<dbReference type="Proteomes" id="UP001595906">
    <property type="component" value="Unassembled WGS sequence"/>
</dbReference>
<feature type="transmembrane region" description="Helical" evidence="6">
    <location>
        <begin position="247"/>
        <end position="272"/>
    </location>
</feature>
<protein>
    <recommendedName>
        <fullName evidence="9">O-antigen/teichoic acid export membrane protein</fullName>
    </recommendedName>
</protein>
<comment type="caution">
    <text evidence="7">The sequence shown here is derived from an EMBL/GenBank/DDBJ whole genome shotgun (WGS) entry which is preliminary data.</text>
</comment>
<dbReference type="PANTHER" id="PTHR30250:SF11">
    <property type="entry name" value="O-ANTIGEN TRANSPORTER-RELATED"/>
    <property type="match status" value="1"/>
</dbReference>
<feature type="transmembrane region" description="Helical" evidence="6">
    <location>
        <begin position="293"/>
        <end position="318"/>
    </location>
</feature>
<keyword evidence="4 6" id="KW-1133">Transmembrane helix</keyword>
<feature type="transmembrane region" description="Helical" evidence="6">
    <location>
        <begin position="53"/>
        <end position="73"/>
    </location>
</feature>
<reference evidence="8" key="1">
    <citation type="journal article" date="2019" name="Int. J. Syst. Evol. Microbiol.">
        <title>The Global Catalogue of Microorganisms (GCM) 10K type strain sequencing project: providing services to taxonomists for standard genome sequencing and annotation.</title>
        <authorList>
            <consortium name="The Broad Institute Genomics Platform"/>
            <consortium name="The Broad Institute Genome Sequencing Center for Infectious Disease"/>
            <person name="Wu L."/>
            <person name="Ma J."/>
        </authorList>
    </citation>
    <scope>NUCLEOTIDE SEQUENCE [LARGE SCALE GENOMIC DNA]</scope>
    <source>
        <strain evidence="8">CECT 8010</strain>
    </source>
</reference>
<evidence type="ECO:0000256" key="1">
    <source>
        <dbReference type="ARBA" id="ARBA00004651"/>
    </source>
</evidence>
<evidence type="ECO:0000256" key="4">
    <source>
        <dbReference type="ARBA" id="ARBA00022989"/>
    </source>
</evidence>
<keyword evidence="8" id="KW-1185">Reference proteome</keyword>
<feature type="transmembrane region" description="Helical" evidence="6">
    <location>
        <begin position="368"/>
        <end position="384"/>
    </location>
</feature>
<keyword evidence="5 6" id="KW-0472">Membrane</keyword>
<dbReference type="EMBL" id="JBHSDC010000029">
    <property type="protein sequence ID" value="MFC4233174.1"/>
    <property type="molecule type" value="Genomic_DNA"/>
</dbReference>
<evidence type="ECO:0000313" key="8">
    <source>
        <dbReference type="Proteomes" id="UP001595906"/>
    </source>
</evidence>
<keyword evidence="3 6" id="KW-0812">Transmembrane</keyword>
<accession>A0ABV8Q1I6</accession>
<dbReference type="InterPro" id="IPR050833">
    <property type="entry name" value="Poly_Biosynth_Transport"/>
</dbReference>
<evidence type="ECO:0000256" key="6">
    <source>
        <dbReference type="SAM" id="Phobius"/>
    </source>
</evidence>
<gene>
    <name evidence="7" type="ORF">ACFOW1_14835</name>
</gene>
<dbReference type="PANTHER" id="PTHR30250">
    <property type="entry name" value="PST FAMILY PREDICTED COLANIC ACID TRANSPORTER"/>
    <property type="match status" value="1"/>
</dbReference>
<feature type="transmembrane region" description="Helical" evidence="6">
    <location>
        <begin position="181"/>
        <end position="201"/>
    </location>
</feature>
<evidence type="ECO:0000313" key="7">
    <source>
        <dbReference type="EMBL" id="MFC4233174.1"/>
    </source>
</evidence>
<feature type="transmembrane region" description="Helical" evidence="6">
    <location>
        <begin position="12"/>
        <end position="33"/>
    </location>
</feature>
<feature type="transmembrane region" description="Helical" evidence="6">
    <location>
        <begin position="156"/>
        <end position="175"/>
    </location>
</feature>
<feature type="transmembrane region" description="Helical" evidence="6">
    <location>
        <begin position="338"/>
        <end position="356"/>
    </location>
</feature>
<feature type="transmembrane region" description="Helical" evidence="6">
    <location>
        <begin position="118"/>
        <end position="135"/>
    </location>
</feature>
<feature type="transmembrane region" description="Helical" evidence="6">
    <location>
        <begin position="222"/>
        <end position="241"/>
    </location>
</feature>
<name>A0ABV8Q1I6_9BACT</name>
<proteinExistence type="predicted"/>
<evidence type="ECO:0008006" key="9">
    <source>
        <dbReference type="Google" id="ProtNLM"/>
    </source>
</evidence>
<sequence>MKLKSGLFKDLFGVAFLQILQILLSAVVGFLLIRMLSKNDYAIFSLFTNTMATVIGIAAMAITVLFIPFANKFGLESVKLSNSTIIYRILNKPMLYIGLAIGLISCFISAINNKWVDINFIIASLLILISIRNQYINRFYESYFKLSGEPLKPFMANFIAEFIRLILISILYFVFKAHTSITIVILFVFLSISTSISNYLLKCKAEFNISENRIYTVDERNIFWGNFKPLLFPSFFFQIMQLFRNSLIYFITGSGVIAEAAALGRLMMLFAAMDKVVEMVIIPRLGRQKKRIVFLRNLLLSLLVIVVVGICLVISAYYYPQLWLWLLGEKYSNIKAALLWAIGTAVIERISGLIMFAQLSKGRTRGQWWIPIFSTSIYYLFFYINGVRTSEDATKGLMIAATVNLFAQCLMFILIYKKEDEL</sequence>
<comment type="subcellular location">
    <subcellularLocation>
        <location evidence="1">Cell membrane</location>
        <topology evidence="1">Multi-pass membrane protein</topology>
    </subcellularLocation>
</comment>
<dbReference type="RefSeq" id="WP_379015347.1">
    <property type="nucleotide sequence ID" value="NZ_JBHSDC010000029.1"/>
</dbReference>
<feature type="transmembrane region" description="Helical" evidence="6">
    <location>
        <begin position="396"/>
        <end position="416"/>
    </location>
</feature>
<feature type="transmembrane region" description="Helical" evidence="6">
    <location>
        <begin position="94"/>
        <end position="112"/>
    </location>
</feature>
<evidence type="ECO:0000256" key="2">
    <source>
        <dbReference type="ARBA" id="ARBA00022475"/>
    </source>
</evidence>
<keyword evidence="2" id="KW-1003">Cell membrane</keyword>
<evidence type="ECO:0000256" key="3">
    <source>
        <dbReference type="ARBA" id="ARBA00022692"/>
    </source>
</evidence>
<organism evidence="7 8">
    <name type="scientific">Parasediminibacterium paludis</name>
    <dbReference type="NCBI Taxonomy" id="908966"/>
    <lineage>
        <taxon>Bacteria</taxon>
        <taxon>Pseudomonadati</taxon>
        <taxon>Bacteroidota</taxon>
        <taxon>Chitinophagia</taxon>
        <taxon>Chitinophagales</taxon>
        <taxon>Chitinophagaceae</taxon>
        <taxon>Parasediminibacterium</taxon>
    </lineage>
</organism>
<evidence type="ECO:0000256" key="5">
    <source>
        <dbReference type="ARBA" id="ARBA00023136"/>
    </source>
</evidence>